<dbReference type="InterPro" id="IPR050628">
    <property type="entry name" value="SNF2_RAD54_helicase_TF"/>
</dbReference>
<gene>
    <name evidence="7" type="ORF">HBR001_LOCUS3875</name>
</gene>
<dbReference type="PANTHER" id="PTHR45626">
    <property type="entry name" value="TRANSCRIPTION TERMINATION FACTOR 2-RELATED"/>
    <property type="match status" value="1"/>
</dbReference>
<dbReference type="InterPro" id="IPR001650">
    <property type="entry name" value="Helicase_C-like"/>
</dbReference>
<dbReference type="InterPro" id="IPR000330">
    <property type="entry name" value="SNF2_N"/>
</dbReference>
<dbReference type="InterPro" id="IPR027417">
    <property type="entry name" value="P-loop_NTPase"/>
</dbReference>
<evidence type="ECO:0000256" key="3">
    <source>
        <dbReference type="ARBA" id="ARBA00022840"/>
    </source>
</evidence>
<keyword evidence="2" id="KW-0378">Hydrolase</keyword>
<feature type="compositionally biased region" description="Polar residues" evidence="4">
    <location>
        <begin position="442"/>
        <end position="465"/>
    </location>
</feature>
<dbReference type="EMBL" id="CANTFL010000665">
    <property type="protein sequence ID" value="CAI5726568.1"/>
    <property type="molecule type" value="Genomic_DNA"/>
</dbReference>
<dbReference type="GO" id="GO:0016787">
    <property type="term" value="F:hydrolase activity"/>
    <property type="evidence" value="ECO:0007669"/>
    <property type="project" value="UniProtKB-KW"/>
</dbReference>
<dbReference type="Pfam" id="PF00176">
    <property type="entry name" value="SNF2-rel_dom"/>
    <property type="match status" value="1"/>
</dbReference>
<dbReference type="PROSITE" id="PS51192">
    <property type="entry name" value="HELICASE_ATP_BIND_1"/>
    <property type="match status" value="1"/>
</dbReference>
<dbReference type="InterPro" id="IPR014001">
    <property type="entry name" value="Helicase_ATP-bd"/>
</dbReference>
<feature type="domain" description="Helicase ATP-binding" evidence="5">
    <location>
        <begin position="609"/>
        <end position="824"/>
    </location>
</feature>
<evidence type="ECO:0000259" key="6">
    <source>
        <dbReference type="PROSITE" id="PS51194"/>
    </source>
</evidence>
<feature type="compositionally biased region" description="Low complexity" evidence="4">
    <location>
        <begin position="477"/>
        <end position="490"/>
    </location>
</feature>
<protein>
    <recommendedName>
        <fullName evidence="9">Helicase ATP-binding domain-containing protein</fullName>
    </recommendedName>
</protein>
<dbReference type="InterPro" id="IPR049730">
    <property type="entry name" value="SNF2/RAD54-like_C"/>
</dbReference>
<dbReference type="GO" id="GO:0005634">
    <property type="term" value="C:nucleus"/>
    <property type="evidence" value="ECO:0007669"/>
    <property type="project" value="TreeGrafter"/>
</dbReference>
<dbReference type="Gene3D" id="3.40.50.300">
    <property type="entry name" value="P-loop containing nucleotide triphosphate hydrolases"/>
    <property type="match status" value="1"/>
</dbReference>
<keyword evidence="8" id="KW-1185">Reference proteome</keyword>
<name>A0AAV0TS19_HYABA</name>
<sequence length="1249" mass="138005">MPQWQREYERDWRDVTRREIAHHFGAYALQCAPSVTPSDEQLLQDVLMAAGVAHVPLSPSHWTATRPLWSPSLVDDASYVFSTPPPVDEIDEFPAFSSADFRAHAASKRRKSASQRLQLRLADVSPLVGNTRRSSMERAATISPLAAVTSPWTSGQWSTAGKTRQKTRRVSLESSFRDKELDLSMHSMHLSDEEGCGDDEVDGVCVEDEGSVEATQVIEVLVDDDNEEKGVAMPGRDGDKEVERVQKVRGVDVDVDAGDLSASRWLELCKYNEDKDMVQKDVEEKNKQVYANAVVEERDGNTDAPFDVSSQGDLVASGELVEEPVWHAEADIEFGTGDEYDNDSQRFANGVRDAEMRQLSQRTVKGLSYTVDALQTVAEPEREDTCDRVRQQDIAATSKPVDSPSSTKNMCAARQHDPVLTGQSTSALSEDSVTKKAVYVSTTAPSASEGSCTTTTALSTDQSPTALPLASLGNDTAPATSSALPATRALHTPAVRSSANEAAQRSSTTTPALRRSVVSRKRATRGALLHTKLPLQMEYRFASDRRRRHKRRKSSAMMPGVFPFVVPELAIELKSYQKEALRWMLEREQEPGDTITVDRQQHGATTAVDALVAKVRGGILADEMGLGKTVCCLALICASLRQARTADAQSSNETGSTVPRITPPTLIVTPLSILSQWEQEIRAKTNLSVVTYQGAARKNFRSSTQFMGTDIVLSTYDTLRLSECKVRGKGSEGSGRNGCGAEDGWHQAPRLVPRLQKSVATSRLHQLEWFRVILDESHLIANAGCGRARAAFTLNGRRRWCVTGTPIQNRTADLAALLQFVGLGARAHALSERELGLMVPRVVLRRLKSTVDMWSKAPILELPGKSETTIELDFASDIERALYMLLYRSTKRQVLRYLQSKEAKQKTRQASCTGPANIDKERPLFMHVFELILRLRQVCNSCALVTADPWTDVRMRVEKLAGNEGPDGMSSFSHADAELLKRFQKQRSGANGDFGHGSLESTKLTALIKELKRVRANRERALVISQWTSFLDIIGERLDVHNAECETRYFGDAQEADHEAITFAKLDGRMSAKDREQVVRNFQQQEDSFDGGSSIGPPLDVLLLSLRTGGLGLNLTAAAHVFIMEPSWNPSLEHQAIDRAHRFGQTKQVRVIRFVVKGSIEERVMALQTKKCQLTAAFLGDGETASSAKPNGRLCKTRLSTRDIRTLFLTQQEQVEVVDLHHLDGIRGHARDDEAESSDRSVTCIEISD</sequence>
<dbReference type="InterPro" id="IPR038718">
    <property type="entry name" value="SNF2-like_sf"/>
</dbReference>
<feature type="region of interest" description="Disordered" evidence="4">
    <location>
        <begin position="442"/>
        <end position="525"/>
    </location>
</feature>
<evidence type="ECO:0000313" key="7">
    <source>
        <dbReference type="EMBL" id="CAI5726568.1"/>
    </source>
</evidence>
<keyword evidence="1" id="KW-0547">Nucleotide-binding</keyword>
<dbReference type="SMART" id="SM00487">
    <property type="entry name" value="DEXDc"/>
    <property type="match status" value="1"/>
</dbReference>
<dbReference type="PROSITE" id="PS51194">
    <property type="entry name" value="HELICASE_CTER"/>
    <property type="match status" value="1"/>
</dbReference>
<dbReference type="GO" id="GO:0008094">
    <property type="term" value="F:ATP-dependent activity, acting on DNA"/>
    <property type="evidence" value="ECO:0007669"/>
    <property type="project" value="TreeGrafter"/>
</dbReference>
<keyword evidence="3" id="KW-0067">ATP-binding</keyword>
<dbReference type="CDD" id="cd18008">
    <property type="entry name" value="DEXDc_SHPRH-like"/>
    <property type="match status" value="1"/>
</dbReference>
<dbReference type="GO" id="GO:0005524">
    <property type="term" value="F:ATP binding"/>
    <property type="evidence" value="ECO:0007669"/>
    <property type="project" value="UniProtKB-KW"/>
</dbReference>
<dbReference type="SUPFAM" id="SSF52540">
    <property type="entry name" value="P-loop containing nucleoside triphosphate hydrolases"/>
    <property type="match status" value="2"/>
</dbReference>
<accession>A0AAV0TS19</accession>
<dbReference type="PANTHER" id="PTHR45626:SF22">
    <property type="entry name" value="DNA REPAIR PROTEIN RAD5"/>
    <property type="match status" value="1"/>
</dbReference>
<evidence type="ECO:0000259" key="5">
    <source>
        <dbReference type="PROSITE" id="PS51192"/>
    </source>
</evidence>
<dbReference type="Pfam" id="PF00271">
    <property type="entry name" value="Helicase_C"/>
    <property type="match status" value="1"/>
</dbReference>
<dbReference type="AlphaFoldDB" id="A0AAV0TS19"/>
<evidence type="ECO:0000256" key="1">
    <source>
        <dbReference type="ARBA" id="ARBA00022741"/>
    </source>
</evidence>
<dbReference type="SMART" id="SM00490">
    <property type="entry name" value="HELICc"/>
    <property type="match status" value="1"/>
</dbReference>
<evidence type="ECO:0008006" key="9">
    <source>
        <dbReference type="Google" id="ProtNLM"/>
    </source>
</evidence>
<comment type="caution">
    <text evidence="7">The sequence shown here is derived from an EMBL/GenBank/DDBJ whole genome shotgun (WGS) entry which is preliminary data.</text>
</comment>
<dbReference type="GO" id="GO:0006281">
    <property type="term" value="P:DNA repair"/>
    <property type="evidence" value="ECO:0007669"/>
    <property type="project" value="TreeGrafter"/>
</dbReference>
<reference evidence="7" key="1">
    <citation type="submission" date="2022-12" db="EMBL/GenBank/DDBJ databases">
        <authorList>
            <person name="Webb A."/>
        </authorList>
    </citation>
    <scope>NUCLEOTIDE SEQUENCE</scope>
    <source>
        <strain evidence="7">Hp1</strain>
    </source>
</reference>
<organism evidence="7 8">
    <name type="scientific">Hyaloperonospora brassicae</name>
    <name type="common">Brassica downy mildew</name>
    <name type="synonym">Peronospora brassicae</name>
    <dbReference type="NCBI Taxonomy" id="162125"/>
    <lineage>
        <taxon>Eukaryota</taxon>
        <taxon>Sar</taxon>
        <taxon>Stramenopiles</taxon>
        <taxon>Oomycota</taxon>
        <taxon>Peronosporomycetes</taxon>
        <taxon>Peronosporales</taxon>
        <taxon>Peronosporaceae</taxon>
        <taxon>Hyaloperonospora</taxon>
    </lineage>
</organism>
<dbReference type="Gene3D" id="3.40.50.10810">
    <property type="entry name" value="Tandem AAA-ATPase domain"/>
    <property type="match status" value="1"/>
</dbReference>
<evidence type="ECO:0000256" key="2">
    <source>
        <dbReference type="ARBA" id="ARBA00022801"/>
    </source>
</evidence>
<dbReference type="Proteomes" id="UP001162031">
    <property type="component" value="Unassembled WGS sequence"/>
</dbReference>
<proteinExistence type="predicted"/>
<feature type="compositionally biased region" description="Polar residues" evidence="4">
    <location>
        <begin position="495"/>
        <end position="511"/>
    </location>
</feature>
<feature type="domain" description="Helicase C-terminal" evidence="6">
    <location>
        <begin position="1003"/>
        <end position="1205"/>
    </location>
</feature>
<evidence type="ECO:0000256" key="4">
    <source>
        <dbReference type="SAM" id="MobiDB-lite"/>
    </source>
</evidence>
<dbReference type="CDD" id="cd18793">
    <property type="entry name" value="SF2_C_SNF"/>
    <property type="match status" value="1"/>
</dbReference>
<evidence type="ECO:0000313" key="8">
    <source>
        <dbReference type="Proteomes" id="UP001162031"/>
    </source>
</evidence>